<evidence type="ECO:0000259" key="2">
    <source>
        <dbReference type="Pfam" id="PF12706"/>
    </source>
</evidence>
<name>A0A059KQX0_9BURK</name>
<dbReference type="GO" id="GO:0005737">
    <property type="term" value="C:cytoplasm"/>
    <property type="evidence" value="ECO:0007669"/>
    <property type="project" value="TreeGrafter"/>
</dbReference>
<dbReference type="AlphaFoldDB" id="A0A059KQX0"/>
<dbReference type="Gene3D" id="3.60.15.10">
    <property type="entry name" value="Ribonuclease Z/Hydroxyacylglutathione hydrolase-like"/>
    <property type="match status" value="1"/>
</dbReference>
<dbReference type="PATRIC" id="fig|1286631.3.peg.506"/>
<dbReference type="Pfam" id="PF12706">
    <property type="entry name" value="Lactamase_B_2"/>
    <property type="match status" value="1"/>
</dbReference>
<feature type="signal peptide" evidence="1">
    <location>
        <begin position="1"/>
        <end position="26"/>
    </location>
</feature>
<dbReference type="eggNOG" id="COG2220">
    <property type="taxonomic scope" value="Bacteria"/>
</dbReference>
<dbReference type="InterPro" id="IPR036866">
    <property type="entry name" value="RibonucZ/Hydroxyglut_hydro"/>
</dbReference>
<dbReference type="InterPro" id="IPR001279">
    <property type="entry name" value="Metallo-B-lactamas"/>
</dbReference>
<accession>A0A059KQX0</accession>
<dbReference type="PROSITE" id="PS51257">
    <property type="entry name" value="PROKAR_LIPOPROTEIN"/>
    <property type="match status" value="1"/>
</dbReference>
<gene>
    <name evidence="3" type="ORF">X805_05140</name>
</gene>
<protein>
    <submittedName>
        <fullName evidence="3">Outer membrane protein romA</fullName>
    </submittedName>
</protein>
<evidence type="ECO:0000313" key="3">
    <source>
        <dbReference type="EMBL" id="KDB53882.1"/>
    </source>
</evidence>
<feature type="domain" description="Metallo-beta-lactamase" evidence="2">
    <location>
        <begin position="102"/>
        <end position="294"/>
    </location>
</feature>
<dbReference type="Proteomes" id="UP000026714">
    <property type="component" value="Unassembled WGS sequence"/>
</dbReference>
<dbReference type="PANTHER" id="PTHR15032">
    <property type="entry name" value="N-ACYL-PHOSPHATIDYLETHANOLAMINE-HYDROLYZING PHOSPHOLIPASE D"/>
    <property type="match status" value="1"/>
</dbReference>
<proteinExistence type="predicted"/>
<comment type="caution">
    <text evidence="3">The sequence shown here is derived from an EMBL/GenBank/DDBJ whole genome shotgun (WGS) entry which is preliminary data.</text>
</comment>
<keyword evidence="4" id="KW-1185">Reference proteome</keyword>
<sequence length="362" mass="40021">MKTRIRLLSPLLASALAACNPSSDTASVPASTHAAPQEGAPPASRLGLWWDFFFNKPASTVPRGAIPVQPLRRADLEAAPDNSVWRLGHSTVLLKLQGRFWLTDPVFSPRSSPVQWAGPKRFHAPPITIDELPPIEAVVISHDHYDHLDHASVMALRSKTAHFIAPTGVGDLLVAWGIAADRVHQLAWWQGTTVSGVEWTAVPTQHFSGRGLTDTNRRLWCAWAIRAGERRLFFGADSGYFDGFRTIGERLGPFDLTMLEAGAYDPRWSAIHMLPEQTVQAHQDLRGRWLMPIHNGTFDLAFHPWQQPFERVLKAAAAQGVQVTTPRMGERVGLDAIQPGEAWWRGVDAGAHPAAPHRFSRV</sequence>
<organism evidence="3 4">
    <name type="scientific">Sphaerotilus natans subsp. natans DSM 6575</name>
    <dbReference type="NCBI Taxonomy" id="1286631"/>
    <lineage>
        <taxon>Bacteria</taxon>
        <taxon>Pseudomonadati</taxon>
        <taxon>Pseudomonadota</taxon>
        <taxon>Betaproteobacteria</taxon>
        <taxon>Burkholderiales</taxon>
        <taxon>Sphaerotilaceae</taxon>
        <taxon>Sphaerotilus</taxon>
    </lineage>
</organism>
<feature type="chain" id="PRO_5001580090" evidence="1">
    <location>
        <begin position="27"/>
        <end position="362"/>
    </location>
</feature>
<dbReference type="SUPFAM" id="SSF56281">
    <property type="entry name" value="Metallo-hydrolase/oxidoreductase"/>
    <property type="match status" value="1"/>
</dbReference>
<dbReference type="PANTHER" id="PTHR15032:SF4">
    <property type="entry name" value="N-ACYL-PHOSPHATIDYLETHANOLAMINE-HYDROLYZING PHOSPHOLIPASE D"/>
    <property type="match status" value="1"/>
</dbReference>
<reference evidence="3 4" key="1">
    <citation type="journal article" date="2014" name="FEMS Microbiol. Ecol.">
        <title>Sphaerotilus natans encrusted with nanoball-shaped Fe(III) oxide minerals formed by nitrate-reducing mixotrophic Fe(II) oxidation.</title>
        <authorList>
            <person name="Park S."/>
            <person name="Kim D.H."/>
            <person name="Lee J.H."/>
            <person name="Hur H.G."/>
        </authorList>
    </citation>
    <scope>NUCLEOTIDE SEQUENCE [LARGE SCALE GENOMIC DNA]</scope>
    <source>
        <strain evidence="3 4">DSM 6575</strain>
    </source>
</reference>
<dbReference type="STRING" id="34103.SAMN05421778_10826"/>
<dbReference type="RefSeq" id="WP_051631482.1">
    <property type="nucleotide sequence ID" value="NZ_AZRA01000011.1"/>
</dbReference>
<dbReference type="EMBL" id="AZRA01000011">
    <property type="protein sequence ID" value="KDB53882.1"/>
    <property type="molecule type" value="Genomic_DNA"/>
</dbReference>
<evidence type="ECO:0000313" key="4">
    <source>
        <dbReference type="Proteomes" id="UP000026714"/>
    </source>
</evidence>
<evidence type="ECO:0000256" key="1">
    <source>
        <dbReference type="SAM" id="SignalP"/>
    </source>
</evidence>
<keyword evidence="1" id="KW-0732">Signal</keyword>